<evidence type="ECO:0000259" key="11">
    <source>
        <dbReference type="PROSITE" id="PS50011"/>
    </source>
</evidence>
<dbReference type="FunFam" id="1.10.510.10:FF:001023">
    <property type="entry name" value="Os07g0541700 protein"/>
    <property type="match status" value="1"/>
</dbReference>
<keyword evidence="10" id="KW-0472">Membrane</keyword>
<dbReference type="Gene3D" id="3.30.200.20">
    <property type="entry name" value="Phosphorylase Kinase, domain 1"/>
    <property type="match status" value="2"/>
</dbReference>
<dbReference type="SMART" id="SM00220">
    <property type="entry name" value="S_TKc"/>
    <property type="match status" value="1"/>
</dbReference>
<comment type="catalytic activity">
    <reaction evidence="9">
        <text>L-seryl-[protein] + ATP = O-phospho-L-seryl-[protein] + ADP + H(+)</text>
        <dbReference type="Rhea" id="RHEA:17989"/>
        <dbReference type="Rhea" id="RHEA-COMP:9863"/>
        <dbReference type="Rhea" id="RHEA-COMP:11604"/>
        <dbReference type="ChEBI" id="CHEBI:15378"/>
        <dbReference type="ChEBI" id="CHEBI:29999"/>
        <dbReference type="ChEBI" id="CHEBI:30616"/>
        <dbReference type="ChEBI" id="CHEBI:83421"/>
        <dbReference type="ChEBI" id="CHEBI:456216"/>
        <dbReference type="EC" id="2.7.11.1"/>
    </reaction>
</comment>
<dbReference type="PROSITE" id="PS50948">
    <property type="entry name" value="PAN"/>
    <property type="match status" value="1"/>
</dbReference>
<name>A0AAD8NPX0_TARER</name>
<dbReference type="Proteomes" id="UP001229421">
    <property type="component" value="Unassembled WGS sequence"/>
</dbReference>
<sequence length="395" mass="45520">MNDRQPNLGCSEITPLMCNSTQDQDFIVLENIKYFTSTADLERVDMETCKQACLNNCSCKAAFFHYFSDVSSGKCYLPSELFTMTSIDQFKIVGNASAFIKVQYIPMSTSQNPTPIPKRENRVAKVVGLTTGSSMFLLTVIVGSIMFTLHRKKNSELEEEYLDRLPEMPTRFSYKELKIATENFSKKLGQGGFGSVFEGTLLKMVRRLHIHHVNLVRLRGYCAWKSQRLLVYDFMCNGSLDRWIYRGDLGRVLEWECKKKIVLDIARGLAYLHEECRQKIIHLDIKPQNILLDSNFTAKVSDFGLSKLVDRNQSQVMTTIKGTPGYIAPEWWSSFITDKVDVYSFGVLLLEILYGRKVFDRSLPEESWHLLFVFQNFWEEGEIKQVDNARRSNEC</sequence>
<evidence type="ECO:0000256" key="1">
    <source>
        <dbReference type="ARBA" id="ARBA00012513"/>
    </source>
</evidence>
<keyword evidence="6" id="KW-0418">Kinase</keyword>
<gene>
    <name evidence="13" type="ORF">QVD17_32192</name>
</gene>
<dbReference type="Pfam" id="PF08276">
    <property type="entry name" value="PAN_2"/>
    <property type="match status" value="1"/>
</dbReference>
<evidence type="ECO:0000256" key="3">
    <source>
        <dbReference type="ARBA" id="ARBA00022679"/>
    </source>
</evidence>
<organism evidence="13 14">
    <name type="scientific">Tagetes erecta</name>
    <name type="common">African marigold</name>
    <dbReference type="NCBI Taxonomy" id="13708"/>
    <lineage>
        <taxon>Eukaryota</taxon>
        <taxon>Viridiplantae</taxon>
        <taxon>Streptophyta</taxon>
        <taxon>Embryophyta</taxon>
        <taxon>Tracheophyta</taxon>
        <taxon>Spermatophyta</taxon>
        <taxon>Magnoliopsida</taxon>
        <taxon>eudicotyledons</taxon>
        <taxon>Gunneridae</taxon>
        <taxon>Pentapetalae</taxon>
        <taxon>asterids</taxon>
        <taxon>campanulids</taxon>
        <taxon>Asterales</taxon>
        <taxon>Asteraceae</taxon>
        <taxon>Asteroideae</taxon>
        <taxon>Heliantheae alliance</taxon>
        <taxon>Tageteae</taxon>
        <taxon>Tagetes</taxon>
    </lineage>
</organism>
<comment type="catalytic activity">
    <reaction evidence="8">
        <text>L-threonyl-[protein] + ATP = O-phospho-L-threonyl-[protein] + ADP + H(+)</text>
        <dbReference type="Rhea" id="RHEA:46608"/>
        <dbReference type="Rhea" id="RHEA-COMP:11060"/>
        <dbReference type="Rhea" id="RHEA-COMP:11605"/>
        <dbReference type="ChEBI" id="CHEBI:15378"/>
        <dbReference type="ChEBI" id="CHEBI:30013"/>
        <dbReference type="ChEBI" id="CHEBI:30616"/>
        <dbReference type="ChEBI" id="CHEBI:61977"/>
        <dbReference type="ChEBI" id="CHEBI:456216"/>
        <dbReference type="EC" id="2.7.11.1"/>
    </reaction>
</comment>
<proteinExistence type="predicted"/>
<dbReference type="InterPro" id="IPR051343">
    <property type="entry name" value="G-type_lectin_kinases/EP1-like"/>
</dbReference>
<dbReference type="PANTHER" id="PTHR47976">
    <property type="entry name" value="G-TYPE LECTIN S-RECEPTOR-LIKE SERINE/THREONINE-PROTEIN KINASE SD2-5"/>
    <property type="match status" value="1"/>
</dbReference>
<accession>A0AAD8NPX0</accession>
<dbReference type="EC" id="2.7.11.1" evidence="1"/>
<evidence type="ECO:0000256" key="10">
    <source>
        <dbReference type="SAM" id="Phobius"/>
    </source>
</evidence>
<dbReference type="InterPro" id="IPR003609">
    <property type="entry name" value="Pan_app"/>
</dbReference>
<keyword evidence="10" id="KW-1133">Transmembrane helix</keyword>
<evidence type="ECO:0000256" key="6">
    <source>
        <dbReference type="ARBA" id="ARBA00022777"/>
    </source>
</evidence>
<keyword evidence="3" id="KW-0808">Transferase</keyword>
<evidence type="ECO:0000256" key="8">
    <source>
        <dbReference type="ARBA" id="ARBA00047899"/>
    </source>
</evidence>
<keyword evidence="7" id="KW-0067">ATP-binding</keyword>
<keyword evidence="5" id="KW-0547">Nucleotide-binding</keyword>
<feature type="domain" description="Apple" evidence="12">
    <location>
        <begin position="18"/>
        <end position="103"/>
    </location>
</feature>
<dbReference type="PROSITE" id="PS00108">
    <property type="entry name" value="PROTEIN_KINASE_ST"/>
    <property type="match status" value="1"/>
</dbReference>
<dbReference type="InterPro" id="IPR000719">
    <property type="entry name" value="Prot_kinase_dom"/>
</dbReference>
<evidence type="ECO:0000256" key="7">
    <source>
        <dbReference type="ARBA" id="ARBA00022840"/>
    </source>
</evidence>
<dbReference type="GO" id="GO:0004674">
    <property type="term" value="F:protein serine/threonine kinase activity"/>
    <property type="evidence" value="ECO:0007669"/>
    <property type="project" value="UniProtKB-KW"/>
</dbReference>
<dbReference type="EMBL" id="JAUHHV010000008">
    <property type="protein sequence ID" value="KAK1416401.1"/>
    <property type="molecule type" value="Genomic_DNA"/>
</dbReference>
<evidence type="ECO:0000256" key="4">
    <source>
        <dbReference type="ARBA" id="ARBA00022729"/>
    </source>
</evidence>
<evidence type="ECO:0000256" key="5">
    <source>
        <dbReference type="ARBA" id="ARBA00022741"/>
    </source>
</evidence>
<dbReference type="PROSITE" id="PS50011">
    <property type="entry name" value="PROTEIN_KINASE_DOM"/>
    <property type="match status" value="1"/>
</dbReference>
<evidence type="ECO:0000259" key="12">
    <source>
        <dbReference type="PROSITE" id="PS50948"/>
    </source>
</evidence>
<evidence type="ECO:0000256" key="2">
    <source>
        <dbReference type="ARBA" id="ARBA00022527"/>
    </source>
</evidence>
<feature type="domain" description="Protein kinase" evidence="11">
    <location>
        <begin position="136"/>
        <end position="395"/>
    </location>
</feature>
<comment type="caution">
    <text evidence="13">The sequence shown here is derived from an EMBL/GenBank/DDBJ whole genome shotgun (WGS) entry which is preliminary data.</text>
</comment>
<dbReference type="PANTHER" id="PTHR47976:SF30">
    <property type="entry name" value="RECEPTOR-LIKE SERINE_THREONINE-PROTEIN KINASE"/>
    <property type="match status" value="1"/>
</dbReference>
<evidence type="ECO:0000313" key="13">
    <source>
        <dbReference type="EMBL" id="KAK1416401.1"/>
    </source>
</evidence>
<keyword evidence="14" id="KW-1185">Reference proteome</keyword>
<dbReference type="AlphaFoldDB" id="A0AAD8NPX0"/>
<dbReference type="InterPro" id="IPR011009">
    <property type="entry name" value="Kinase-like_dom_sf"/>
</dbReference>
<dbReference type="Gene3D" id="1.10.510.10">
    <property type="entry name" value="Transferase(Phosphotransferase) domain 1"/>
    <property type="match status" value="1"/>
</dbReference>
<dbReference type="SMART" id="SM00473">
    <property type="entry name" value="PAN_AP"/>
    <property type="match status" value="1"/>
</dbReference>
<dbReference type="GO" id="GO:0005524">
    <property type="term" value="F:ATP binding"/>
    <property type="evidence" value="ECO:0007669"/>
    <property type="project" value="UniProtKB-KW"/>
</dbReference>
<protein>
    <recommendedName>
        <fullName evidence="1">non-specific serine/threonine protein kinase</fullName>
        <ecNumber evidence="1">2.7.11.1</ecNumber>
    </recommendedName>
</protein>
<keyword evidence="2" id="KW-0723">Serine/threonine-protein kinase</keyword>
<dbReference type="Pfam" id="PF00069">
    <property type="entry name" value="Pkinase"/>
    <property type="match status" value="1"/>
</dbReference>
<evidence type="ECO:0000256" key="9">
    <source>
        <dbReference type="ARBA" id="ARBA00048679"/>
    </source>
</evidence>
<dbReference type="SUPFAM" id="SSF56112">
    <property type="entry name" value="Protein kinase-like (PK-like)"/>
    <property type="match status" value="1"/>
</dbReference>
<keyword evidence="10" id="KW-0812">Transmembrane</keyword>
<dbReference type="InterPro" id="IPR008271">
    <property type="entry name" value="Ser/Thr_kinase_AS"/>
</dbReference>
<feature type="transmembrane region" description="Helical" evidence="10">
    <location>
        <begin position="126"/>
        <end position="149"/>
    </location>
</feature>
<dbReference type="CDD" id="cd01098">
    <property type="entry name" value="PAN_AP_plant"/>
    <property type="match status" value="1"/>
</dbReference>
<keyword evidence="4" id="KW-0732">Signal</keyword>
<evidence type="ECO:0000313" key="14">
    <source>
        <dbReference type="Proteomes" id="UP001229421"/>
    </source>
</evidence>
<reference evidence="13" key="1">
    <citation type="journal article" date="2023" name="bioRxiv">
        <title>Improved chromosome-level genome assembly for marigold (Tagetes erecta).</title>
        <authorList>
            <person name="Jiang F."/>
            <person name="Yuan L."/>
            <person name="Wang S."/>
            <person name="Wang H."/>
            <person name="Xu D."/>
            <person name="Wang A."/>
            <person name="Fan W."/>
        </authorList>
    </citation>
    <scope>NUCLEOTIDE SEQUENCE</scope>
    <source>
        <strain evidence="13">WSJ</strain>
        <tissue evidence="13">Leaf</tissue>
    </source>
</reference>